<keyword evidence="5" id="KW-0627">Porphyrin biosynthesis</keyword>
<sequence length="237" mass="25622">MKGKVYIVGVGPGDPDLITLKAVKVIQQADVILYDRLINESLLNFSKHGDKIYVGKGIGEAWKQEKINDTLVKEAEAGKIVVRMKGGDPTVFGRGEEECLHVSRHGIPCEIIPGVSSAIAVPEVAGIPITSRLVGASGFAVVSGTRVSGELDPDFIPKKGTVIILMGIHDIEKVEKALLMKRERDEKVAIIENGTLPCQRVIKGQLKDLTKLVKENKVRSPAVLVVGEVIDLSFTLK</sequence>
<dbReference type="GO" id="GO:0004851">
    <property type="term" value="F:uroporphyrin-III C-methyltransferase activity"/>
    <property type="evidence" value="ECO:0007669"/>
    <property type="project" value="UniProtKB-EC"/>
</dbReference>
<protein>
    <recommendedName>
        <fullName evidence="1">uroporphyrinogen-III C-methyltransferase</fullName>
        <ecNumber evidence="1">2.1.1.107</ecNumber>
    </recommendedName>
</protein>
<evidence type="ECO:0000256" key="4">
    <source>
        <dbReference type="ARBA" id="ARBA00022691"/>
    </source>
</evidence>
<dbReference type="FunFam" id="3.40.1010.10:FF:000001">
    <property type="entry name" value="Siroheme synthase"/>
    <property type="match status" value="1"/>
</dbReference>
<dbReference type="OrthoDB" id="24444at2157"/>
<comment type="caution">
    <text evidence="7">The sequence shown here is derived from an EMBL/GenBank/DDBJ whole genome shotgun (WGS) entry which is preliminary data.</text>
</comment>
<accession>A0A6A9QTT7</accession>
<dbReference type="Proteomes" id="UP000470772">
    <property type="component" value="Unassembled WGS sequence"/>
</dbReference>
<dbReference type="InterPro" id="IPR014776">
    <property type="entry name" value="4pyrrole_Mease_sub2"/>
</dbReference>
<evidence type="ECO:0000256" key="1">
    <source>
        <dbReference type="ARBA" id="ARBA00012162"/>
    </source>
</evidence>
<dbReference type="Gene3D" id="3.30.950.10">
    <property type="entry name" value="Methyltransferase, Cobalt-precorrin-4 Transmethylase, Domain 2"/>
    <property type="match status" value="1"/>
</dbReference>
<dbReference type="InterPro" id="IPR006366">
    <property type="entry name" value="CobA/CysG_C"/>
</dbReference>
<feature type="domain" description="Tetrapyrrole methylase" evidence="6">
    <location>
        <begin position="4"/>
        <end position="209"/>
    </location>
</feature>
<dbReference type="Gene3D" id="3.40.1010.10">
    <property type="entry name" value="Cobalt-precorrin-4 Transmethylase, Domain 1"/>
    <property type="match status" value="1"/>
</dbReference>
<keyword evidence="2 7" id="KW-0489">Methyltransferase</keyword>
<dbReference type="InterPro" id="IPR035996">
    <property type="entry name" value="4pyrrol_Methylase_sf"/>
</dbReference>
<dbReference type="NCBIfam" id="NF004790">
    <property type="entry name" value="PRK06136.1"/>
    <property type="match status" value="1"/>
</dbReference>
<dbReference type="InterPro" id="IPR000878">
    <property type="entry name" value="4pyrrol_Mease"/>
</dbReference>
<keyword evidence="4" id="KW-0949">S-adenosyl-L-methionine</keyword>
<evidence type="ECO:0000313" key="7">
    <source>
        <dbReference type="EMBL" id="MUN29203.1"/>
    </source>
</evidence>
<dbReference type="EC" id="2.1.1.107" evidence="1"/>
<dbReference type="GO" id="GO:0032259">
    <property type="term" value="P:methylation"/>
    <property type="evidence" value="ECO:0007669"/>
    <property type="project" value="UniProtKB-KW"/>
</dbReference>
<dbReference type="PANTHER" id="PTHR45790">
    <property type="entry name" value="SIROHEME SYNTHASE-RELATED"/>
    <property type="match status" value="1"/>
</dbReference>
<dbReference type="GO" id="GO:0019354">
    <property type="term" value="P:siroheme biosynthetic process"/>
    <property type="evidence" value="ECO:0007669"/>
    <property type="project" value="InterPro"/>
</dbReference>
<dbReference type="Pfam" id="PF00590">
    <property type="entry name" value="TP_methylase"/>
    <property type="match status" value="1"/>
</dbReference>
<proteinExistence type="predicted"/>
<evidence type="ECO:0000313" key="8">
    <source>
        <dbReference type="Proteomes" id="UP000470772"/>
    </source>
</evidence>
<dbReference type="PANTHER" id="PTHR45790:SF3">
    <property type="entry name" value="S-ADENOSYL-L-METHIONINE-DEPENDENT UROPORPHYRINOGEN III METHYLTRANSFERASE, CHLOROPLASTIC"/>
    <property type="match status" value="1"/>
</dbReference>
<dbReference type="RefSeq" id="WP_054837888.1">
    <property type="nucleotide sequence ID" value="NZ_BBBY01000003.1"/>
</dbReference>
<dbReference type="InterPro" id="IPR050161">
    <property type="entry name" value="Siro_Cobalamin_biosynth"/>
</dbReference>
<dbReference type="SUPFAM" id="SSF53790">
    <property type="entry name" value="Tetrapyrrole methylase"/>
    <property type="match status" value="1"/>
</dbReference>
<evidence type="ECO:0000256" key="2">
    <source>
        <dbReference type="ARBA" id="ARBA00022603"/>
    </source>
</evidence>
<dbReference type="EMBL" id="WGGD01000005">
    <property type="protein sequence ID" value="MUN29203.1"/>
    <property type="molecule type" value="Genomic_DNA"/>
</dbReference>
<dbReference type="InterPro" id="IPR014777">
    <property type="entry name" value="4pyrrole_Mease_sub1"/>
</dbReference>
<organism evidence="7 8">
    <name type="scientific">Sulfuracidifex metallicus DSM 6482 = JCM 9184</name>
    <dbReference type="NCBI Taxonomy" id="523847"/>
    <lineage>
        <taxon>Archaea</taxon>
        <taxon>Thermoproteota</taxon>
        <taxon>Thermoprotei</taxon>
        <taxon>Sulfolobales</taxon>
        <taxon>Sulfolobaceae</taxon>
        <taxon>Sulfuracidifex</taxon>
    </lineage>
</organism>
<evidence type="ECO:0000256" key="5">
    <source>
        <dbReference type="ARBA" id="ARBA00023244"/>
    </source>
</evidence>
<keyword evidence="8" id="KW-1185">Reference proteome</keyword>
<dbReference type="NCBIfam" id="TIGR01469">
    <property type="entry name" value="cobA_cysG_Cterm"/>
    <property type="match status" value="1"/>
</dbReference>
<reference evidence="7 8" key="1">
    <citation type="submission" date="2019-10" db="EMBL/GenBank/DDBJ databases">
        <title>Sequencing and Assembly of Multiple Reported Metal-Biooxidizing Members of the Extremely Thermoacidophilic Archaeal Family Sulfolobaceae.</title>
        <authorList>
            <person name="Counts J.A."/>
            <person name="Kelly R.M."/>
        </authorList>
    </citation>
    <scope>NUCLEOTIDE SEQUENCE [LARGE SCALE GENOMIC DNA]</scope>
    <source>
        <strain evidence="7 8">DSM 6482</strain>
    </source>
</reference>
<dbReference type="AlphaFoldDB" id="A0A6A9QTT7"/>
<keyword evidence="3 7" id="KW-0808">Transferase</keyword>
<evidence type="ECO:0000259" key="6">
    <source>
        <dbReference type="Pfam" id="PF00590"/>
    </source>
</evidence>
<dbReference type="CDD" id="cd11642">
    <property type="entry name" value="SUMT"/>
    <property type="match status" value="1"/>
</dbReference>
<evidence type="ECO:0000256" key="3">
    <source>
        <dbReference type="ARBA" id="ARBA00022679"/>
    </source>
</evidence>
<gene>
    <name evidence="7" type="primary">cobA</name>
    <name evidence="7" type="ORF">GC250_07105</name>
</gene>
<name>A0A6A9QTT7_SULME</name>